<protein>
    <submittedName>
        <fullName evidence="2">Uncharacterized protein</fullName>
    </submittedName>
</protein>
<feature type="compositionally biased region" description="Basic residues" evidence="1">
    <location>
        <begin position="69"/>
        <end position="81"/>
    </location>
</feature>
<dbReference type="Proteomes" id="UP001292094">
    <property type="component" value="Unassembled WGS sequence"/>
</dbReference>
<dbReference type="EMBL" id="JAWZYT010002942">
    <property type="protein sequence ID" value="KAK4301016.1"/>
    <property type="molecule type" value="Genomic_DNA"/>
</dbReference>
<gene>
    <name evidence="2" type="ORF">Pmani_026818</name>
</gene>
<feature type="region of interest" description="Disordered" evidence="1">
    <location>
        <begin position="69"/>
        <end position="90"/>
    </location>
</feature>
<reference evidence="2" key="1">
    <citation type="submission" date="2023-11" db="EMBL/GenBank/DDBJ databases">
        <title>Genome assemblies of two species of porcelain crab, Petrolisthes cinctipes and Petrolisthes manimaculis (Anomura: Porcellanidae).</title>
        <authorList>
            <person name="Angst P."/>
        </authorList>
    </citation>
    <scope>NUCLEOTIDE SEQUENCE</scope>
    <source>
        <strain evidence="2">PB745_02</strain>
        <tissue evidence="2">Gill</tissue>
    </source>
</reference>
<name>A0AAE1P597_9EUCA</name>
<dbReference type="AlphaFoldDB" id="A0AAE1P597"/>
<accession>A0AAE1P597</accession>
<evidence type="ECO:0000313" key="3">
    <source>
        <dbReference type="Proteomes" id="UP001292094"/>
    </source>
</evidence>
<evidence type="ECO:0000256" key="1">
    <source>
        <dbReference type="SAM" id="MobiDB-lite"/>
    </source>
</evidence>
<sequence length="90" mass="11250">MPLNYTCNPVSNQCYSRTSSYQYTVHLSVELWSNWSLYKRLNNLHCLFHPSINNNYRLLCVVRREHMKREHMKREHMKRERRTQQDRREH</sequence>
<comment type="caution">
    <text evidence="2">The sequence shown here is derived from an EMBL/GenBank/DDBJ whole genome shotgun (WGS) entry which is preliminary data.</text>
</comment>
<keyword evidence="3" id="KW-1185">Reference proteome</keyword>
<organism evidence="2 3">
    <name type="scientific">Petrolisthes manimaculis</name>
    <dbReference type="NCBI Taxonomy" id="1843537"/>
    <lineage>
        <taxon>Eukaryota</taxon>
        <taxon>Metazoa</taxon>
        <taxon>Ecdysozoa</taxon>
        <taxon>Arthropoda</taxon>
        <taxon>Crustacea</taxon>
        <taxon>Multicrustacea</taxon>
        <taxon>Malacostraca</taxon>
        <taxon>Eumalacostraca</taxon>
        <taxon>Eucarida</taxon>
        <taxon>Decapoda</taxon>
        <taxon>Pleocyemata</taxon>
        <taxon>Anomura</taxon>
        <taxon>Galatheoidea</taxon>
        <taxon>Porcellanidae</taxon>
        <taxon>Petrolisthes</taxon>
    </lineage>
</organism>
<proteinExistence type="predicted"/>
<evidence type="ECO:0000313" key="2">
    <source>
        <dbReference type="EMBL" id="KAK4301016.1"/>
    </source>
</evidence>